<evidence type="ECO:0000256" key="6">
    <source>
        <dbReference type="ARBA" id="ARBA00038076"/>
    </source>
</evidence>
<evidence type="ECO:0000259" key="9">
    <source>
        <dbReference type="Pfam" id="PF12704"/>
    </source>
</evidence>
<feature type="transmembrane region" description="Helical" evidence="7">
    <location>
        <begin position="20"/>
        <end position="38"/>
    </location>
</feature>
<evidence type="ECO:0008006" key="12">
    <source>
        <dbReference type="Google" id="ProtNLM"/>
    </source>
</evidence>
<feature type="transmembrane region" description="Helical" evidence="7">
    <location>
        <begin position="860"/>
        <end position="882"/>
    </location>
</feature>
<dbReference type="GO" id="GO:0005886">
    <property type="term" value="C:plasma membrane"/>
    <property type="evidence" value="ECO:0007669"/>
    <property type="project" value="UniProtKB-SubCell"/>
</dbReference>
<evidence type="ECO:0000256" key="7">
    <source>
        <dbReference type="SAM" id="Phobius"/>
    </source>
</evidence>
<evidence type="ECO:0000256" key="1">
    <source>
        <dbReference type="ARBA" id="ARBA00004651"/>
    </source>
</evidence>
<evidence type="ECO:0000313" key="11">
    <source>
        <dbReference type="Proteomes" id="UP000236075"/>
    </source>
</evidence>
<feature type="transmembrane region" description="Helical" evidence="7">
    <location>
        <begin position="457"/>
        <end position="477"/>
    </location>
</feature>
<dbReference type="AlphaFoldDB" id="A0AAX0WKB2"/>
<name>A0AAX0WKB2_9BACT</name>
<evidence type="ECO:0000256" key="4">
    <source>
        <dbReference type="ARBA" id="ARBA00022989"/>
    </source>
</evidence>
<keyword evidence="4 7" id="KW-1133">Transmembrane helix</keyword>
<protein>
    <recommendedName>
        <fullName evidence="12">FtsX-like permease family protein</fullName>
    </recommendedName>
</protein>
<gene>
    <name evidence="10" type="ORF">CXT95_08530</name>
</gene>
<dbReference type="Pfam" id="PF12704">
    <property type="entry name" value="MacB_PCD"/>
    <property type="match status" value="1"/>
</dbReference>
<feature type="transmembrane region" description="Helical" evidence="7">
    <location>
        <begin position="335"/>
        <end position="365"/>
    </location>
</feature>
<keyword evidence="3 7" id="KW-0812">Transmembrane</keyword>
<feature type="transmembrane region" description="Helical" evidence="7">
    <location>
        <begin position="296"/>
        <end position="315"/>
    </location>
</feature>
<dbReference type="InterPro" id="IPR003838">
    <property type="entry name" value="ABC3_permease_C"/>
</dbReference>
<evidence type="ECO:0000256" key="3">
    <source>
        <dbReference type="ARBA" id="ARBA00022692"/>
    </source>
</evidence>
<feature type="transmembrane region" description="Helical" evidence="7">
    <location>
        <begin position="511"/>
        <end position="532"/>
    </location>
</feature>
<dbReference type="PANTHER" id="PTHR30572">
    <property type="entry name" value="MEMBRANE COMPONENT OF TRANSPORTER-RELATED"/>
    <property type="match status" value="1"/>
</dbReference>
<feature type="transmembrane region" description="Helical" evidence="7">
    <location>
        <begin position="811"/>
        <end position="831"/>
    </location>
</feature>
<dbReference type="InterPro" id="IPR050250">
    <property type="entry name" value="Macrolide_Exporter_MacB"/>
</dbReference>
<feature type="transmembrane region" description="Helical" evidence="7">
    <location>
        <begin position="424"/>
        <end position="445"/>
    </location>
</feature>
<evidence type="ECO:0000313" key="10">
    <source>
        <dbReference type="EMBL" id="PND02685.1"/>
    </source>
</evidence>
<dbReference type="GO" id="GO:0022857">
    <property type="term" value="F:transmembrane transporter activity"/>
    <property type="evidence" value="ECO:0007669"/>
    <property type="project" value="TreeGrafter"/>
</dbReference>
<evidence type="ECO:0000256" key="2">
    <source>
        <dbReference type="ARBA" id="ARBA00022475"/>
    </source>
</evidence>
<feature type="transmembrane region" description="Helical" evidence="7">
    <location>
        <begin position="377"/>
        <end position="400"/>
    </location>
</feature>
<organism evidence="10 11">
    <name type="scientific">Akkermansia muciniphila</name>
    <dbReference type="NCBI Taxonomy" id="239935"/>
    <lineage>
        <taxon>Bacteria</taxon>
        <taxon>Pseudomonadati</taxon>
        <taxon>Verrucomicrobiota</taxon>
        <taxon>Verrucomicrobiia</taxon>
        <taxon>Verrucomicrobiales</taxon>
        <taxon>Akkermansiaceae</taxon>
        <taxon>Akkermansia</taxon>
    </lineage>
</organism>
<keyword evidence="2" id="KW-1003">Cell membrane</keyword>
<comment type="caution">
    <text evidence="10">The sequence shown here is derived from an EMBL/GenBank/DDBJ whole genome shotgun (WGS) entry which is preliminary data.</text>
</comment>
<feature type="domain" description="ABC3 transporter permease C-terminal" evidence="8">
    <location>
        <begin position="296"/>
        <end position="407"/>
    </location>
</feature>
<accession>A0AAX0WKB2</accession>
<comment type="subcellular location">
    <subcellularLocation>
        <location evidence="1">Cell membrane</location>
        <topology evidence="1">Multi-pass membrane protein</topology>
    </subcellularLocation>
</comment>
<evidence type="ECO:0000256" key="5">
    <source>
        <dbReference type="ARBA" id="ARBA00023136"/>
    </source>
</evidence>
<comment type="similarity">
    <text evidence="6">Belongs to the ABC-4 integral membrane protein family.</text>
</comment>
<reference evidence="10 11" key="1">
    <citation type="journal article" date="2017" name="BMC Genomics">
        <title>Genome sequencing of 39 Akkermansia muciniphila isolates reveals its population structure, genomic and functional diverisity, and global distribution in mammalian gut microbiotas.</title>
        <authorList>
            <person name="Guo X."/>
            <person name="Li S."/>
            <person name="Zhang J."/>
            <person name="Wu F."/>
            <person name="Li X."/>
            <person name="Wu D."/>
            <person name="Zhang M."/>
            <person name="Ou Z."/>
            <person name="Jie Z."/>
            <person name="Yan Q."/>
            <person name="Li P."/>
            <person name="Yi J."/>
            <person name="Peng Y."/>
        </authorList>
    </citation>
    <scope>NUCLEOTIDE SEQUENCE [LARGE SCALE GENOMIC DNA]</scope>
    <source>
        <strain evidence="10 11">GP28</strain>
    </source>
</reference>
<proteinExistence type="inferred from homology"/>
<evidence type="ECO:0000259" key="8">
    <source>
        <dbReference type="Pfam" id="PF02687"/>
    </source>
</evidence>
<dbReference type="PANTHER" id="PTHR30572:SF4">
    <property type="entry name" value="ABC TRANSPORTER PERMEASE YTRF"/>
    <property type="match status" value="1"/>
</dbReference>
<feature type="domain" description="MacB-like periplasmic core" evidence="9">
    <location>
        <begin position="20"/>
        <end position="260"/>
    </location>
</feature>
<dbReference type="InterPro" id="IPR025857">
    <property type="entry name" value="MacB_PCD"/>
</dbReference>
<sequence length="941" mass="101666">MTLMFKLIWRDLRANPGRMAVSVFAILVSVSLIVWMMGSYDTLVREFDNDAEAYMGNYDLCLVPESPKGPLPPGQYPQFRDPELPARLAASPLVETVNAACQVPRLQIGCGNERGSFDEQTRDRMGIPPQSPILVGNHAVECPYELKEGIWPDMDSSSAMEGVLGSGSAKYFSAGVGTVMNVRVGTHVYDVKIVGIVKQAKATPGVIMGPGGMSGPAFSSLFVPVKVCEKIMGQPFVPNLIYVQLKEGVDKKEFTENFRQELAQASAAVADTDSIIRRLSSDRSVRSQKDSAEMSVWLVLFSCIFIIFTTLSIGVSERARRLALMRALGLGRMQIALLIAGEGIFLCIPALLGGLAAGFFLVYLLEEGSASVPVLTWSTVLTAAVCAVGGALLASIIPAWRASRQSPLEAAVPSSGFIGKVSRVPVWSVVAGLACVCLQPVALLLPGLEVETRKWIFFWLGYPGLVAGALFLAPTFVRVTEWAGAWITGFLLHVPHSFLKMQLSRNLSRSVGTAVSMSVGLSLFVGVQTWGYSMLVPFSPDTSTPGTLVSFLHTEFKSADVPELMARPSLRNSRMYPIYVDEPDIAPAQMKTPGFSGMRNRSIVLAGIPVAEMAGGSHPLFNPVFVSGNPQEAYAMLESTRSLLIPDTFARTVGLKVGDDLMLVNPSSREIRSGNEPSAGIRGRGRGAAVRGEPWKVAGIVSFPGWHWLTKTSGMRVRRGGFVAALAIADERWLKEEYAHQGFQFIWGDTAPGISNVELQNDLGEYALMKVREQENGGEGAKPLVKALTRESLGGSVTSRGDDVIFTMSKLPIIMMVIAVLAVLNTVLASVQSRRREFGLMRAVGVPGGMVMRMLWAETLMVSLCSVVMSLVLGVLGAWCSIQILEYGYHFGVVTPPVTMPWAHLACAVLLVLALSSLACLLPAWRMKHASVTDLLSIREG</sequence>
<feature type="domain" description="ABC3 transporter permease C-terminal" evidence="8">
    <location>
        <begin position="811"/>
        <end position="931"/>
    </location>
</feature>
<dbReference type="Pfam" id="PF02687">
    <property type="entry name" value="FtsX"/>
    <property type="match status" value="2"/>
</dbReference>
<feature type="transmembrane region" description="Helical" evidence="7">
    <location>
        <begin position="902"/>
        <end position="925"/>
    </location>
</feature>
<dbReference type="EMBL" id="PJLB01000008">
    <property type="protein sequence ID" value="PND02685.1"/>
    <property type="molecule type" value="Genomic_DNA"/>
</dbReference>
<dbReference type="Proteomes" id="UP000236075">
    <property type="component" value="Unassembled WGS sequence"/>
</dbReference>
<keyword evidence="5 7" id="KW-0472">Membrane</keyword>